<dbReference type="GO" id="GO:0006302">
    <property type="term" value="P:double-strand break repair"/>
    <property type="evidence" value="ECO:0007669"/>
    <property type="project" value="TreeGrafter"/>
</dbReference>
<dbReference type="InterPro" id="IPR027417">
    <property type="entry name" value="P-loop_NTPase"/>
</dbReference>
<evidence type="ECO:0000256" key="1">
    <source>
        <dbReference type="SAM" id="Coils"/>
    </source>
</evidence>
<sequence length="1128" mass="128534">MSAVMTTQSLFPMDEPPADAGERDQMRLRQIQLFNWGTFQGLLRLNIAEQGYLFVGPSGSGKSTVLDAHASLTTPPKWVDFNVAAREAEKRSKDRNLLTYVRGAWAQQTTDSGEYASQFLRSDTTWTAVAETYRDGNGRVVVLAQVLWVRGKSTSLSDVKRLYLVLERELDLQELQFFPEHDFDVRRFKFDLPDAFVRDEFSAYQERFRRLLGIESERALRLLHKTQAAKNLGDLNEFMRDFMLEQPETFKLAEKLVDQFAELNEAHRAVVSARQQIETLKPAQEEAQEREKARLSKNELDELSAGVDKYKEQTRKRLLDEAVAEQQTDLAGMVHEAARLDGVEKNEFAKLRSLQDQRSGMGGSLLEDLSAQLEAAETTRHKRVAKRETVHAACGILGWAPPDSAVWFTRRKDAARTALHEADSKREQQADKTYKLRKQSDEVAAQFQQVVTEVKSLERQRSNIPARMLAVRERMAHALGIAEERLPFVGELIEVRKDEAPWRGAIERVLNGFAQSLLVEDRHYAQVAAYLNETNVGERVVYFRTMSQASAPRSPSQNSLILKLNFANAPQADWVKDELKSHFDYDCAETVHAFRAASRAITREGQVKHNSTRHEKNDRHRVDDPSRWVLGFDNAAKLAHFKEEAHRLSQQIEDLRKALEAAKTEESTERERLKAYTQLANTEWDEVDVNSAIGSIDALKERIDREKAARPDLARLDDDIKSQETLHNRARRACSDYLGRMSAEKLKLQDLQRRIETLRPELLMVELTPFQRRGLDERYARYLPDMTWETLDNATTQVVRGINIDEREASQRILQLENSIERRLADFVRLWPADSGGLDPKMASAPDFFAKLMRLETDGLPKYEQRFLELLRDQSAQNLTMLQTQLDQERKAIRDRMTLVNESLATAPFGPNTHLVIETQEKLLEDVVAFKQTLKSALSNMLTTNAKEAEQRFEVISSLVKRLASQETADKNWRALVLDVRQHVEFVARELNEFGKEVEVYRSGAGKSGGQRQKLAATCLAAALRYQLGGQDRALPRFSTVFLDEAFDKADAEFTTMAMNIFKTFGFQMVVATPLKSVMTLEPFIGGACFIHIKDRKTSCAIPIDYDIQAKRLLLTTGTDDVEEAADA</sequence>
<dbReference type="PANTHER" id="PTHR32182">
    <property type="entry name" value="DNA REPLICATION AND REPAIR PROTEIN RECF"/>
    <property type="match status" value="1"/>
</dbReference>
<evidence type="ECO:0000313" key="3">
    <source>
        <dbReference type="EMBL" id="PXW94945.1"/>
    </source>
</evidence>
<feature type="region of interest" description="Disordered" evidence="2">
    <location>
        <begin position="1"/>
        <end position="20"/>
    </location>
</feature>
<feature type="coiled-coil region" evidence="1">
    <location>
        <begin position="638"/>
        <end position="672"/>
    </location>
</feature>
<accession>A0A318H0T2</accession>
<keyword evidence="1" id="KW-0175">Coiled coil</keyword>
<name>A0A318H0T2_9BURK</name>
<dbReference type="PANTHER" id="PTHR32182:SF0">
    <property type="entry name" value="DNA REPLICATION AND REPAIR PROTEIN RECF"/>
    <property type="match status" value="1"/>
</dbReference>
<keyword evidence="4" id="KW-1185">Reference proteome</keyword>
<evidence type="ECO:0000313" key="4">
    <source>
        <dbReference type="Proteomes" id="UP000247811"/>
    </source>
</evidence>
<gene>
    <name evidence="3" type="ORF">C7444_11128</name>
</gene>
<dbReference type="Proteomes" id="UP000247811">
    <property type="component" value="Unassembled WGS sequence"/>
</dbReference>
<proteinExistence type="predicted"/>
<feature type="coiled-coil region" evidence="1">
    <location>
        <begin position="283"/>
        <end position="313"/>
    </location>
</feature>
<protein>
    <submittedName>
        <fullName evidence="3">Uncharacterized protein YPO0396</fullName>
    </submittedName>
</protein>
<dbReference type="EMBL" id="QJJS01000011">
    <property type="protein sequence ID" value="PXW94945.1"/>
    <property type="molecule type" value="Genomic_DNA"/>
</dbReference>
<dbReference type="Pfam" id="PF13558">
    <property type="entry name" value="SbcC_Walker_B"/>
    <property type="match status" value="1"/>
</dbReference>
<feature type="compositionally biased region" description="Polar residues" evidence="2">
    <location>
        <begin position="1"/>
        <end position="10"/>
    </location>
</feature>
<dbReference type="AlphaFoldDB" id="A0A318H0T2"/>
<dbReference type="SUPFAM" id="SSF52540">
    <property type="entry name" value="P-loop containing nucleoside triphosphate hydrolases"/>
    <property type="match status" value="2"/>
</dbReference>
<dbReference type="GO" id="GO:0000731">
    <property type="term" value="P:DNA synthesis involved in DNA repair"/>
    <property type="evidence" value="ECO:0007669"/>
    <property type="project" value="TreeGrafter"/>
</dbReference>
<dbReference type="Gene3D" id="3.40.50.300">
    <property type="entry name" value="P-loop containing nucleotide triphosphate hydrolases"/>
    <property type="match status" value="2"/>
</dbReference>
<reference evidence="3 4" key="1">
    <citation type="submission" date="2018-05" db="EMBL/GenBank/DDBJ databases">
        <title>Genomic Encyclopedia of Type Strains, Phase IV (KMG-IV): sequencing the most valuable type-strain genomes for metagenomic binning, comparative biology and taxonomic classification.</title>
        <authorList>
            <person name="Goeker M."/>
        </authorList>
    </citation>
    <scope>NUCLEOTIDE SEQUENCE [LARGE SCALE GENOMIC DNA]</scope>
    <source>
        <strain evidence="3 4">DSM 566</strain>
    </source>
</reference>
<evidence type="ECO:0000256" key="2">
    <source>
        <dbReference type="SAM" id="MobiDB-lite"/>
    </source>
</evidence>
<dbReference type="Pfam" id="PF13555">
    <property type="entry name" value="AAA_29"/>
    <property type="match status" value="1"/>
</dbReference>
<organism evidence="3 4">
    <name type="scientific">Sphaerotilus hippei</name>
    <dbReference type="NCBI Taxonomy" id="744406"/>
    <lineage>
        <taxon>Bacteria</taxon>
        <taxon>Pseudomonadati</taxon>
        <taxon>Pseudomonadota</taxon>
        <taxon>Betaproteobacteria</taxon>
        <taxon>Burkholderiales</taxon>
        <taxon>Sphaerotilaceae</taxon>
        <taxon>Sphaerotilus</taxon>
    </lineage>
</organism>
<comment type="caution">
    <text evidence="3">The sequence shown here is derived from an EMBL/GenBank/DDBJ whole genome shotgun (WGS) entry which is preliminary data.</text>
</comment>